<comment type="caution">
    <text evidence="2">The sequence shown here is derived from an EMBL/GenBank/DDBJ whole genome shotgun (WGS) entry which is preliminary data.</text>
</comment>
<organism evidence="2 3">
    <name type="scientific">Funneliformis geosporum</name>
    <dbReference type="NCBI Taxonomy" id="1117311"/>
    <lineage>
        <taxon>Eukaryota</taxon>
        <taxon>Fungi</taxon>
        <taxon>Fungi incertae sedis</taxon>
        <taxon>Mucoromycota</taxon>
        <taxon>Glomeromycotina</taxon>
        <taxon>Glomeromycetes</taxon>
        <taxon>Glomerales</taxon>
        <taxon>Glomeraceae</taxon>
        <taxon>Funneliformis</taxon>
    </lineage>
</organism>
<feature type="region of interest" description="Disordered" evidence="1">
    <location>
        <begin position="1"/>
        <end position="51"/>
    </location>
</feature>
<name>A0A9W4WKC4_9GLOM</name>
<proteinExistence type="predicted"/>
<accession>A0A9W4WKC4</accession>
<reference evidence="2" key="1">
    <citation type="submission" date="2022-08" db="EMBL/GenBank/DDBJ databases">
        <authorList>
            <person name="Kallberg Y."/>
            <person name="Tangrot J."/>
            <person name="Rosling A."/>
        </authorList>
    </citation>
    <scope>NUCLEOTIDE SEQUENCE</scope>
    <source>
        <strain evidence="2">Wild A</strain>
    </source>
</reference>
<dbReference type="Proteomes" id="UP001153678">
    <property type="component" value="Unassembled WGS sequence"/>
</dbReference>
<dbReference type="OrthoDB" id="2367682at2759"/>
<evidence type="ECO:0000256" key="1">
    <source>
        <dbReference type="SAM" id="MobiDB-lite"/>
    </source>
</evidence>
<evidence type="ECO:0000313" key="2">
    <source>
        <dbReference type="EMBL" id="CAI2168060.1"/>
    </source>
</evidence>
<evidence type="ECO:0000313" key="3">
    <source>
        <dbReference type="Proteomes" id="UP001153678"/>
    </source>
</evidence>
<dbReference type="EMBL" id="CAMKVN010000450">
    <property type="protein sequence ID" value="CAI2168060.1"/>
    <property type="molecule type" value="Genomic_DNA"/>
</dbReference>
<dbReference type="AlphaFoldDB" id="A0A9W4WKC4"/>
<feature type="compositionally biased region" description="Polar residues" evidence="1">
    <location>
        <begin position="1"/>
        <end position="12"/>
    </location>
</feature>
<feature type="compositionally biased region" description="Basic and acidic residues" evidence="1">
    <location>
        <begin position="19"/>
        <end position="29"/>
    </location>
</feature>
<sequence length="109" mass="12934">MNVTKTKNQSVKDSPLEEQDYKNFVDETSKNQINENDYYSPDDDDSDSEEGRALTIKHSICLTTPEKFVSWWNENHPDCQITIDSLEEWTYREDEDPSTYNIHWREHGD</sequence>
<gene>
    <name evidence="2" type="ORF">FWILDA_LOCUS3394</name>
</gene>
<protein>
    <submittedName>
        <fullName evidence="2">17553_t:CDS:1</fullName>
    </submittedName>
</protein>
<keyword evidence="3" id="KW-1185">Reference proteome</keyword>